<comment type="subcellular location">
    <subcellularLocation>
        <location evidence="8">Cell membrane</location>
    </subcellularLocation>
    <subcellularLocation>
        <location evidence="8">Cytoplasm</location>
    </subcellularLocation>
</comment>
<feature type="compositionally biased region" description="Basic residues" evidence="9">
    <location>
        <begin position="191"/>
        <end position="205"/>
    </location>
</feature>
<dbReference type="PROSITE" id="PS50222">
    <property type="entry name" value="EF_HAND_2"/>
    <property type="match status" value="1"/>
</dbReference>
<evidence type="ECO:0000256" key="6">
    <source>
        <dbReference type="ARBA" id="ARBA00022837"/>
    </source>
</evidence>
<name>A0ABM0SCN2_GALVR</name>
<keyword evidence="11" id="KW-1185">Reference proteome</keyword>
<evidence type="ECO:0000256" key="7">
    <source>
        <dbReference type="ARBA" id="ARBA00023136"/>
    </source>
</evidence>
<feature type="domain" description="EF-hand" evidence="10">
    <location>
        <begin position="313"/>
        <end position="348"/>
    </location>
</feature>
<proteinExistence type="inferred from homology"/>
<dbReference type="SUPFAM" id="SSF47473">
    <property type="entry name" value="EF-hand"/>
    <property type="match status" value="1"/>
</dbReference>
<keyword evidence="3" id="KW-0963">Cytoplasm</keyword>
<dbReference type="InterPro" id="IPR018247">
    <property type="entry name" value="EF_Hand_1_Ca_BS"/>
</dbReference>
<evidence type="ECO:0000256" key="3">
    <source>
        <dbReference type="ARBA" id="ARBA00022490"/>
    </source>
</evidence>
<reference evidence="12" key="1">
    <citation type="submission" date="2025-08" db="UniProtKB">
        <authorList>
            <consortium name="RefSeq"/>
        </authorList>
    </citation>
    <scope>IDENTIFICATION</scope>
</reference>
<comment type="similarity">
    <text evidence="1 8">Belongs to the NKD family.</text>
</comment>
<feature type="region of interest" description="Disordered" evidence="9">
    <location>
        <begin position="356"/>
        <end position="395"/>
    </location>
</feature>
<evidence type="ECO:0000256" key="5">
    <source>
        <dbReference type="ARBA" id="ARBA00022723"/>
    </source>
</evidence>
<dbReference type="InterPro" id="IPR040140">
    <property type="entry name" value="Nkd-like"/>
</dbReference>
<protein>
    <recommendedName>
        <fullName evidence="8">Protein naked cuticle homolog</fullName>
    </recommendedName>
</protein>
<evidence type="ECO:0000313" key="11">
    <source>
        <dbReference type="Proteomes" id="UP000694923"/>
    </source>
</evidence>
<accession>A0ABM0SCN2</accession>
<evidence type="ECO:0000259" key="10">
    <source>
        <dbReference type="PROSITE" id="PS50222"/>
    </source>
</evidence>
<keyword evidence="6 8" id="KW-0106">Calcium</keyword>
<evidence type="ECO:0000256" key="2">
    <source>
        <dbReference type="ARBA" id="ARBA00022475"/>
    </source>
</evidence>
<evidence type="ECO:0000256" key="9">
    <source>
        <dbReference type="SAM" id="MobiDB-lite"/>
    </source>
</evidence>
<dbReference type="RefSeq" id="XP_008590623.1">
    <property type="nucleotide sequence ID" value="XM_008592401.1"/>
</dbReference>
<dbReference type="PROSITE" id="PS00018">
    <property type="entry name" value="EF_HAND_1"/>
    <property type="match status" value="1"/>
</dbReference>
<dbReference type="PANTHER" id="PTHR22611:SF1">
    <property type="entry name" value="PROTEIN NAKED CUTICLE HOMOLOG 2"/>
    <property type="match status" value="1"/>
</dbReference>
<organism evidence="11 12">
    <name type="scientific">Galeopterus variegatus</name>
    <name type="common">Malayan flying lemur</name>
    <name type="synonym">Cynocephalus variegatus</name>
    <dbReference type="NCBI Taxonomy" id="482537"/>
    <lineage>
        <taxon>Eukaryota</taxon>
        <taxon>Metazoa</taxon>
        <taxon>Chordata</taxon>
        <taxon>Craniata</taxon>
        <taxon>Vertebrata</taxon>
        <taxon>Euteleostomi</taxon>
        <taxon>Mammalia</taxon>
        <taxon>Eutheria</taxon>
        <taxon>Euarchontoglires</taxon>
        <taxon>Dermoptera</taxon>
        <taxon>Cynocephalidae</taxon>
        <taxon>Galeopterus</taxon>
    </lineage>
</organism>
<dbReference type="InterPro" id="IPR011992">
    <property type="entry name" value="EF-hand-dom_pair"/>
</dbReference>
<dbReference type="GeneID" id="103607949"/>
<dbReference type="InterPro" id="IPR002048">
    <property type="entry name" value="EF_hand_dom"/>
</dbReference>
<dbReference type="Gene3D" id="1.10.238.10">
    <property type="entry name" value="EF-hand"/>
    <property type="match status" value="1"/>
</dbReference>
<evidence type="ECO:0000256" key="8">
    <source>
        <dbReference type="RuleBase" id="RU367060"/>
    </source>
</evidence>
<comment type="function">
    <text evidence="8">Cell autonomous antagonist of the canonical Wnt signaling pathway.</text>
</comment>
<keyword evidence="4 8" id="KW-0879">Wnt signaling pathway</keyword>
<sequence>MLHTGPSELGRPPAAVGHRRLFKYKITTLGSRCAVHLQTLPGSHHAAAQKKIQMLLQTQDPCRSKGGAQSRGLLSWACLQAARVDAALLTECCRAERPEARVVTVLLLPPMVRKPLCAPGSGTRRRAQPTHVVEGAWRKNATPCPAFATPPQVERPEGAAKAVLPAVCRWAPATASEQRQAGHRLVGTGRPGHHLRSHGASHRRRSSVERSSVVCSLESICPDLPSAHLSCPITHALSSLQELHIGDLKEGPFREDPCPLEVALPPEKVEGHEGPGQLFNADDGERAANHEVPRGLGQKRLNIDALQCDVSVEEDNRQEWTFTLYDFDNSGKVTREDMSSLMHTIYEVVDASVNHSSGSSKTLRVKLTVSPEPSSKKKEGPPAGQGEGVEAPARE</sequence>
<keyword evidence="2 8" id="KW-1003">Cell membrane</keyword>
<evidence type="ECO:0000313" key="12">
    <source>
        <dbReference type="RefSeq" id="XP_008590623.1"/>
    </source>
</evidence>
<gene>
    <name evidence="12" type="primary">LOC103607949</name>
</gene>
<dbReference type="Proteomes" id="UP000694923">
    <property type="component" value="Unplaced"/>
</dbReference>
<evidence type="ECO:0000256" key="4">
    <source>
        <dbReference type="ARBA" id="ARBA00022687"/>
    </source>
</evidence>
<dbReference type="PANTHER" id="PTHR22611">
    <property type="entry name" value="PROTEIN NAKED CUTICLE"/>
    <property type="match status" value="1"/>
</dbReference>
<feature type="region of interest" description="Disordered" evidence="9">
    <location>
        <begin position="178"/>
        <end position="207"/>
    </location>
</feature>
<evidence type="ECO:0000256" key="1">
    <source>
        <dbReference type="ARBA" id="ARBA00007081"/>
    </source>
</evidence>
<keyword evidence="5 8" id="KW-0479">Metal-binding</keyword>
<keyword evidence="7" id="KW-0472">Membrane</keyword>